<name>A0A5K1VA08_ENTHI</name>
<dbReference type="AlphaFoldDB" id="A0A5K1VA08"/>
<dbReference type="EMBL" id="BDEQ01000001">
    <property type="protein sequence ID" value="GAT96122.1"/>
    <property type="molecule type" value="Genomic_DNA"/>
</dbReference>
<dbReference type="VEuPathDB" id="AmoebaDB:KM1_055730"/>
<dbReference type="VEuPathDB" id="AmoebaDB:EHI8A_022830"/>
<dbReference type="Gene3D" id="1.25.10.10">
    <property type="entry name" value="Leucine-rich Repeat Variant"/>
    <property type="match status" value="1"/>
</dbReference>
<reference evidence="1 2" key="1">
    <citation type="submission" date="2016-05" db="EMBL/GenBank/DDBJ databases">
        <title>First whole genome sequencing of Entamoeba histolytica HM1:IMSS-clone-6.</title>
        <authorList>
            <person name="Mukherjee Avik.K."/>
            <person name="Izumyama S."/>
            <person name="Nakada-Tsukui K."/>
            <person name="Nozaki T."/>
        </authorList>
    </citation>
    <scope>NUCLEOTIDE SEQUENCE [LARGE SCALE GENOMIC DNA]</scope>
    <source>
        <strain evidence="1 2">HM1:IMSS clone 6</strain>
    </source>
</reference>
<accession>A0A5K1VA08</accession>
<dbReference type="VEuPathDB" id="AmoebaDB:EHI7A_025950"/>
<organism evidence="1 2">
    <name type="scientific">Entamoeba histolytica</name>
    <dbReference type="NCBI Taxonomy" id="5759"/>
    <lineage>
        <taxon>Eukaryota</taxon>
        <taxon>Amoebozoa</taxon>
        <taxon>Evosea</taxon>
        <taxon>Archamoebae</taxon>
        <taxon>Mastigamoebida</taxon>
        <taxon>Entamoebidae</taxon>
        <taxon>Entamoeba</taxon>
    </lineage>
</organism>
<dbReference type="SUPFAM" id="SSF48371">
    <property type="entry name" value="ARM repeat"/>
    <property type="match status" value="1"/>
</dbReference>
<protein>
    <recommendedName>
        <fullName evidence="3">HEAT repeat domain containing protein</fullName>
    </recommendedName>
</protein>
<sequence length="777" mass="88665">MEEEREQVIHILIEASLDGTKQQQALELMEKCILWPDYCDLLLIALERSHNKPEEEMICVLLKQAINKNKRLREREATEIILNKLEEIPKTGILVLTHIFLITNDEIRTLIFNWIINNHQLNSSIQLVSMIINDCYASIGERFHKEITIIIKLIIPKILEDNPTNTMAIVSTLKEISYSPPQEFPNLYIDLLKLLLPRVQTTNYELKLAIGRFISESPFVLSQSPSDLLEPMLQACNCLITDENEEIFISGCDLLEALISRYPEKIDPFSFKILLPRIVLNQKEELELLEGNNDEEFEISSRTSVKNLLEVAMNYYPQLIFIISPIVIENIQSSNWRIAEGSLHILTCLHQNMNETIFQQFFKNIATILLNQLNTPFPSDSSIILLHKKIIEILGMYLQYFNQNEQKTCITILFTSLSSSNNLLLYSSLNAFIDCVTNSPQLLIPFARDIYLVLVQKLIQYNTQSSNMALDLLQDIVNITPFMTPDLLHLLVLQTVQLTPRYLNDDPLIEQLYVTTSYIVQKTRDMNVEDILPLLQSVREVLQFNWKRGVDDGAVASCIQTLDVIGQITGCGVLVHCGISEVICWGVSRKERRIQVASLMLAGRIFDNDIHSIDSQPLSVLAEKMIGILENGLHEGVVYAMWDLYLLISNLQNDVSCLFKRVINATISVYNKNVLMKPVVLKKNIVVILTTIGGLNPSLIIPYLPIITSEDLLPHVISIPNESTRFNVLRLIGLLISTAPQQCERNISCISQVFSSALKMFPHLNDIWIKIQQSFIH</sequence>
<gene>
    <name evidence="1" type="ORF">CL6EHI_030130</name>
</gene>
<dbReference type="VEuPathDB" id="AmoebaDB:EHI5A_034970"/>
<evidence type="ECO:0000313" key="2">
    <source>
        <dbReference type="Proteomes" id="UP000078387"/>
    </source>
</evidence>
<proteinExistence type="predicted"/>
<dbReference type="InterPro" id="IPR011989">
    <property type="entry name" value="ARM-like"/>
</dbReference>
<evidence type="ECO:0000313" key="1">
    <source>
        <dbReference type="EMBL" id="GAT96122.1"/>
    </source>
</evidence>
<comment type="caution">
    <text evidence="1">The sequence shown here is derived from an EMBL/GenBank/DDBJ whole genome shotgun (WGS) entry which is preliminary data.</text>
</comment>
<dbReference type="OMA" id="HQNMNEI"/>
<dbReference type="Proteomes" id="UP000078387">
    <property type="component" value="Unassembled WGS sequence"/>
</dbReference>
<evidence type="ECO:0008006" key="3">
    <source>
        <dbReference type="Google" id="ProtNLM"/>
    </source>
</evidence>
<dbReference type="InterPro" id="IPR016024">
    <property type="entry name" value="ARM-type_fold"/>
</dbReference>
<dbReference type="VEuPathDB" id="AmoebaDB:EHI_030130"/>